<proteinExistence type="predicted"/>
<reference evidence="5 6" key="1">
    <citation type="submission" date="2019-02" db="EMBL/GenBank/DDBJ databases">
        <title>Deep-cultivation of Planctomycetes and their phenomic and genomic characterization uncovers novel biology.</title>
        <authorList>
            <person name="Wiegand S."/>
            <person name="Jogler M."/>
            <person name="Boedeker C."/>
            <person name="Pinto D."/>
            <person name="Vollmers J."/>
            <person name="Rivas-Marin E."/>
            <person name="Kohn T."/>
            <person name="Peeters S.H."/>
            <person name="Heuer A."/>
            <person name="Rast P."/>
            <person name="Oberbeckmann S."/>
            <person name="Bunk B."/>
            <person name="Jeske O."/>
            <person name="Meyerdierks A."/>
            <person name="Storesund J.E."/>
            <person name="Kallscheuer N."/>
            <person name="Luecker S."/>
            <person name="Lage O.M."/>
            <person name="Pohl T."/>
            <person name="Merkel B.J."/>
            <person name="Hornburger P."/>
            <person name="Mueller R.-W."/>
            <person name="Bruemmer F."/>
            <person name="Labrenz M."/>
            <person name="Spormann A.M."/>
            <person name="Op den Camp H."/>
            <person name="Overmann J."/>
            <person name="Amann R."/>
            <person name="Jetten M.S.M."/>
            <person name="Mascher T."/>
            <person name="Medema M.H."/>
            <person name="Devos D.P."/>
            <person name="Kaster A.-K."/>
            <person name="Ovreas L."/>
            <person name="Rohde M."/>
            <person name="Galperin M.Y."/>
            <person name="Jogler C."/>
        </authorList>
    </citation>
    <scope>NUCLEOTIDE SEQUENCE [LARGE SCALE GENOMIC DNA]</scope>
    <source>
        <strain evidence="5 6">Pla110</strain>
    </source>
</reference>
<evidence type="ECO:0000259" key="4">
    <source>
        <dbReference type="PROSITE" id="PS50949"/>
    </source>
</evidence>
<protein>
    <submittedName>
        <fullName evidence="5">HTH-type transcriptional repressor YtrA</fullName>
    </submittedName>
</protein>
<dbReference type="SUPFAM" id="SSF46785">
    <property type="entry name" value="Winged helix' DNA-binding domain"/>
    <property type="match status" value="1"/>
</dbReference>
<dbReference type="Gene3D" id="1.10.10.10">
    <property type="entry name" value="Winged helix-like DNA-binding domain superfamily/Winged helix DNA-binding domain"/>
    <property type="match status" value="1"/>
</dbReference>
<dbReference type="AlphaFoldDB" id="A0A518CKN6"/>
<dbReference type="CDD" id="cd07377">
    <property type="entry name" value="WHTH_GntR"/>
    <property type="match status" value="1"/>
</dbReference>
<dbReference type="PANTHER" id="PTHR38445">
    <property type="entry name" value="HTH-TYPE TRANSCRIPTIONAL REPRESSOR YTRA"/>
    <property type="match status" value="1"/>
</dbReference>
<dbReference type="Pfam" id="PF00392">
    <property type="entry name" value="GntR"/>
    <property type="match status" value="1"/>
</dbReference>
<dbReference type="KEGG" id="plon:Pla110_15040"/>
<keyword evidence="3" id="KW-0804">Transcription</keyword>
<sequence>MQIQITTGSNVPIYKQIVEQVRQAVASGDLKEGDPLPSVRALANKLVINHNTVAKAYAHIVQEGIAVAQPGRGLFASAVRNIYSDSERQRRLQEAFDRFVSDVLSLGYTKDELSQFLHDKIADSVLIKE</sequence>
<keyword evidence="2" id="KW-0238">DNA-binding</keyword>
<dbReference type="EMBL" id="CP036281">
    <property type="protein sequence ID" value="QDU79790.1"/>
    <property type="molecule type" value="Genomic_DNA"/>
</dbReference>
<feature type="domain" description="HTH gntR-type" evidence="4">
    <location>
        <begin position="11"/>
        <end position="79"/>
    </location>
</feature>
<dbReference type="Proteomes" id="UP000317178">
    <property type="component" value="Chromosome"/>
</dbReference>
<keyword evidence="1" id="KW-0805">Transcription regulation</keyword>
<evidence type="ECO:0000256" key="3">
    <source>
        <dbReference type="ARBA" id="ARBA00023163"/>
    </source>
</evidence>
<dbReference type="RefSeq" id="WP_144994672.1">
    <property type="nucleotide sequence ID" value="NZ_CP036281.1"/>
</dbReference>
<gene>
    <name evidence="5" type="primary">ytrA_1</name>
    <name evidence="5" type="ORF">Pla110_15040</name>
</gene>
<dbReference type="SMART" id="SM00345">
    <property type="entry name" value="HTH_GNTR"/>
    <property type="match status" value="1"/>
</dbReference>
<evidence type="ECO:0000256" key="2">
    <source>
        <dbReference type="ARBA" id="ARBA00023125"/>
    </source>
</evidence>
<dbReference type="InterPro" id="IPR036390">
    <property type="entry name" value="WH_DNA-bd_sf"/>
</dbReference>
<evidence type="ECO:0000313" key="6">
    <source>
        <dbReference type="Proteomes" id="UP000317178"/>
    </source>
</evidence>
<name>A0A518CKN6_9PLAN</name>
<dbReference type="PANTHER" id="PTHR38445:SF9">
    <property type="entry name" value="HTH-TYPE TRANSCRIPTIONAL REPRESSOR YTRA"/>
    <property type="match status" value="1"/>
</dbReference>
<accession>A0A518CKN6</accession>
<dbReference type="GO" id="GO:0003677">
    <property type="term" value="F:DNA binding"/>
    <property type="evidence" value="ECO:0007669"/>
    <property type="project" value="UniProtKB-KW"/>
</dbReference>
<dbReference type="GO" id="GO:0003700">
    <property type="term" value="F:DNA-binding transcription factor activity"/>
    <property type="evidence" value="ECO:0007669"/>
    <property type="project" value="InterPro"/>
</dbReference>
<keyword evidence="6" id="KW-1185">Reference proteome</keyword>
<evidence type="ECO:0000256" key="1">
    <source>
        <dbReference type="ARBA" id="ARBA00023015"/>
    </source>
</evidence>
<organism evidence="5 6">
    <name type="scientific">Polystyrenella longa</name>
    <dbReference type="NCBI Taxonomy" id="2528007"/>
    <lineage>
        <taxon>Bacteria</taxon>
        <taxon>Pseudomonadati</taxon>
        <taxon>Planctomycetota</taxon>
        <taxon>Planctomycetia</taxon>
        <taxon>Planctomycetales</taxon>
        <taxon>Planctomycetaceae</taxon>
        <taxon>Polystyrenella</taxon>
    </lineage>
</organism>
<dbReference type="PROSITE" id="PS50949">
    <property type="entry name" value="HTH_GNTR"/>
    <property type="match status" value="1"/>
</dbReference>
<dbReference type="OrthoDB" id="9801546at2"/>
<dbReference type="InterPro" id="IPR000524">
    <property type="entry name" value="Tscrpt_reg_HTH_GntR"/>
</dbReference>
<evidence type="ECO:0000313" key="5">
    <source>
        <dbReference type="EMBL" id="QDU79790.1"/>
    </source>
</evidence>
<dbReference type="InterPro" id="IPR036388">
    <property type="entry name" value="WH-like_DNA-bd_sf"/>
</dbReference>